<comment type="caution">
    <text evidence="1">The sequence shown here is derived from an EMBL/GenBank/DDBJ whole genome shotgun (WGS) entry which is preliminary data.</text>
</comment>
<keyword evidence="2" id="KW-1185">Reference proteome</keyword>
<evidence type="ECO:0000313" key="1">
    <source>
        <dbReference type="EMBL" id="OXM50328.1"/>
    </source>
</evidence>
<accession>A0A229RUH4</accession>
<dbReference type="Proteomes" id="UP000215223">
    <property type="component" value="Unassembled WGS sequence"/>
</dbReference>
<gene>
    <name evidence="1" type="ORF">CFP71_28270</name>
</gene>
<evidence type="ECO:0000313" key="2">
    <source>
        <dbReference type="Proteomes" id="UP000215223"/>
    </source>
</evidence>
<sequence length="245" mass="27579">MLRDAFRPGQRWPEHYRQLTIIATPRLDRPELRQHGDALAELVDTVRWTAQPFLSHSVPVPDKWLHQPIHVINPRDSDCPPPDDTTLAELVSALTFQLGRWSAFPVRSGSPLVGVDTITLDNDFDEPLGYLTRDIRQVVSNVCGPASVQDPPRPGHLTLFHAYGNEPRFTHADHARFLTDLAAIRPSHATWPLDTLLLAWVRHNHRESVYDWELVHSFTLPTLLPGHGHGHGHGPRLASSTTATH</sequence>
<name>A0A229RUH4_9PSEU</name>
<organism evidence="1 2">
    <name type="scientific">Amycolatopsis thailandensis</name>
    <dbReference type="NCBI Taxonomy" id="589330"/>
    <lineage>
        <taxon>Bacteria</taxon>
        <taxon>Bacillati</taxon>
        <taxon>Actinomycetota</taxon>
        <taxon>Actinomycetes</taxon>
        <taxon>Pseudonocardiales</taxon>
        <taxon>Pseudonocardiaceae</taxon>
        <taxon>Amycolatopsis</taxon>
    </lineage>
</organism>
<dbReference type="EMBL" id="NMQT01000102">
    <property type="protein sequence ID" value="OXM50328.1"/>
    <property type="molecule type" value="Genomic_DNA"/>
</dbReference>
<reference evidence="1 2" key="1">
    <citation type="submission" date="2017-07" db="EMBL/GenBank/DDBJ databases">
        <title>Amycolatopsis thailandensis Genome sequencing and assembly.</title>
        <authorList>
            <person name="Kaur N."/>
            <person name="Mayilraj S."/>
        </authorList>
    </citation>
    <scope>NUCLEOTIDE SEQUENCE [LARGE SCALE GENOMIC DNA]</scope>
    <source>
        <strain evidence="1 2">JCM 16380</strain>
    </source>
</reference>
<evidence type="ECO:0008006" key="3">
    <source>
        <dbReference type="Google" id="ProtNLM"/>
    </source>
</evidence>
<dbReference type="OrthoDB" id="3628801at2"/>
<proteinExistence type="predicted"/>
<dbReference type="RefSeq" id="WP_093936989.1">
    <property type="nucleotide sequence ID" value="NZ_NMQT01000102.1"/>
</dbReference>
<protein>
    <recommendedName>
        <fullName evidence="3">2'-5' RNA ligase</fullName>
    </recommendedName>
</protein>
<dbReference type="AlphaFoldDB" id="A0A229RUH4"/>